<evidence type="ECO:0000313" key="1">
    <source>
        <dbReference type="EMBL" id="JAD28643.1"/>
    </source>
</evidence>
<proteinExistence type="predicted"/>
<sequence>MASLVNLCTSNSSETQIQIIFLK</sequence>
<reference evidence="1" key="2">
    <citation type="journal article" date="2015" name="Data Brief">
        <title>Shoot transcriptome of the giant reed, Arundo donax.</title>
        <authorList>
            <person name="Barrero R.A."/>
            <person name="Guerrero F.D."/>
            <person name="Moolhuijzen P."/>
            <person name="Goolsby J.A."/>
            <person name="Tidwell J."/>
            <person name="Bellgard S.E."/>
            <person name="Bellgard M.I."/>
        </authorList>
    </citation>
    <scope>NUCLEOTIDE SEQUENCE</scope>
    <source>
        <tissue evidence="1">Shoot tissue taken approximately 20 cm above the soil surface</tissue>
    </source>
</reference>
<organism evidence="1">
    <name type="scientific">Arundo donax</name>
    <name type="common">Giant reed</name>
    <name type="synonym">Donax arundinaceus</name>
    <dbReference type="NCBI Taxonomy" id="35708"/>
    <lineage>
        <taxon>Eukaryota</taxon>
        <taxon>Viridiplantae</taxon>
        <taxon>Streptophyta</taxon>
        <taxon>Embryophyta</taxon>
        <taxon>Tracheophyta</taxon>
        <taxon>Spermatophyta</taxon>
        <taxon>Magnoliopsida</taxon>
        <taxon>Liliopsida</taxon>
        <taxon>Poales</taxon>
        <taxon>Poaceae</taxon>
        <taxon>PACMAD clade</taxon>
        <taxon>Arundinoideae</taxon>
        <taxon>Arundineae</taxon>
        <taxon>Arundo</taxon>
    </lineage>
</organism>
<protein>
    <submittedName>
        <fullName evidence="1">Uncharacterized protein</fullName>
    </submittedName>
</protein>
<dbReference type="EMBL" id="GBRH01269252">
    <property type="protein sequence ID" value="JAD28643.1"/>
    <property type="molecule type" value="Transcribed_RNA"/>
</dbReference>
<reference evidence="1" key="1">
    <citation type="submission" date="2014-09" db="EMBL/GenBank/DDBJ databases">
        <authorList>
            <person name="Magalhaes I.L.F."/>
            <person name="Oliveira U."/>
            <person name="Santos F.R."/>
            <person name="Vidigal T.H.D.A."/>
            <person name="Brescovit A.D."/>
            <person name="Santos A.J."/>
        </authorList>
    </citation>
    <scope>NUCLEOTIDE SEQUENCE</scope>
    <source>
        <tissue evidence="1">Shoot tissue taken approximately 20 cm above the soil surface</tissue>
    </source>
</reference>
<dbReference type="AlphaFoldDB" id="A0A0A8YT77"/>
<name>A0A0A8YT77_ARUDO</name>
<accession>A0A0A8YT77</accession>